<protein>
    <submittedName>
        <fullName evidence="2">Uncharacterized protein</fullName>
    </submittedName>
</protein>
<gene>
    <name evidence="2" type="ORF">CYMTET_57078</name>
</gene>
<feature type="region of interest" description="Disordered" evidence="1">
    <location>
        <begin position="640"/>
        <end position="690"/>
    </location>
</feature>
<organism evidence="2 3">
    <name type="scientific">Cymbomonas tetramitiformis</name>
    <dbReference type="NCBI Taxonomy" id="36881"/>
    <lineage>
        <taxon>Eukaryota</taxon>
        <taxon>Viridiplantae</taxon>
        <taxon>Chlorophyta</taxon>
        <taxon>Pyramimonadophyceae</taxon>
        <taxon>Pyramimonadales</taxon>
        <taxon>Pyramimonadaceae</taxon>
        <taxon>Cymbomonas</taxon>
    </lineage>
</organism>
<dbReference type="AlphaFoldDB" id="A0AAE0BAX4"/>
<comment type="caution">
    <text evidence="2">The sequence shown here is derived from an EMBL/GenBank/DDBJ whole genome shotgun (WGS) entry which is preliminary data.</text>
</comment>
<dbReference type="EMBL" id="LGRX02035943">
    <property type="protein sequence ID" value="KAK3232574.1"/>
    <property type="molecule type" value="Genomic_DNA"/>
</dbReference>
<feature type="compositionally biased region" description="Basic residues" evidence="1">
    <location>
        <begin position="663"/>
        <end position="674"/>
    </location>
</feature>
<evidence type="ECO:0000313" key="3">
    <source>
        <dbReference type="Proteomes" id="UP001190700"/>
    </source>
</evidence>
<reference evidence="2 3" key="1">
    <citation type="journal article" date="2015" name="Genome Biol. Evol.">
        <title>Comparative Genomics of a Bacterivorous Green Alga Reveals Evolutionary Causalities and Consequences of Phago-Mixotrophic Mode of Nutrition.</title>
        <authorList>
            <person name="Burns J.A."/>
            <person name="Paasch A."/>
            <person name="Narechania A."/>
            <person name="Kim E."/>
        </authorList>
    </citation>
    <scope>NUCLEOTIDE SEQUENCE [LARGE SCALE GENOMIC DNA]</scope>
    <source>
        <strain evidence="2 3">PLY_AMNH</strain>
    </source>
</reference>
<evidence type="ECO:0000313" key="2">
    <source>
        <dbReference type="EMBL" id="KAK3232574.1"/>
    </source>
</evidence>
<keyword evidence="3" id="KW-1185">Reference proteome</keyword>
<proteinExistence type="predicted"/>
<evidence type="ECO:0000256" key="1">
    <source>
        <dbReference type="SAM" id="MobiDB-lite"/>
    </source>
</evidence>
<name>A0AAE0BAX4_9CHLO</name>
<accession>A0AAE0BAX4</accession>
<dbReference type="Proteomes" id="UP001190700">
    <property type="component" value="Unassembled WGS sequence"/>
</dbReference>
<sequence>MGLASVQELLDRALPDLEKILEKKLKNEGKCIVPYECAADVSEIILTWDNYELKGPLWKHILENKLFTDDSILRVTEKMEEYCGDNASDATPAKKAPDPPVTAEEAHAAQNLAEEMQAAKDLLPYEEDGNPLDQLQVHAELDAFSVDLVSLGLITCQELVKVTADGWEYVLLGQCLDQGGLKDGDGKPVIIHADFGLENGCGKELLLKCLEDGSKYNVFESELYKADEKNIVSNMLTLCQERYGPQPGEEDTRVIVDAPHQVDEDDGLEQPRSKAREGRKLFLLEFEEVNSLGLPLLVGLAWLKQIWRPPASGHAVADRVVIFNLRKPGNPGVFPTFGDAIAYLTCQHGDVKDITFVFREDEDVRAAVDFQVVRGPSADDPEYLSFDEMAQEDTSNVHRTNVKNARTELVPRLVNGKQPVYVYLEAQFTREKKLTYRMPLVQGMQVEIVMDLGQEAGLDLHGATIRFVCANLSQGSSGQWHATLLSEKHSGNTAEYVMFQTPLLQNRHVTLKREEHFCDRYPFLQLQSNKVYAHDIRLPDYADGDLKTLPTKLPFADGEIAEEAERYQGFKQVLAFAWEKIAAEEQRRSEQPGGARTAAKVGDTNYWTLASSNFSAGLTFRLVGTVTAYVMSSGAPMQLSDSTPYAKQKVPGNHAGEGSKNPKGNRKAVSKAKGKGASGAVKALDSQTQL</sequence>